<evidence type="ECO:0000256" key="7">
    <source>
        <dbReference type="SAM" id="MobiDB-lite"/>
    </source>
</evidence>
<evidence type="ECO:0000256" key="1">
    <source>
        <dbReference type="ARBA" id="ARBA00004123"/>
    </source>
</evidence>
<feature type="compositionally biased region" description="Acidic residues" evidence="7">
    <location>
        <begin position="71"/>
        <end position="85"/>
    </location>
</feature>
<evidence type="ECO:0000256" key="6">
    <source>
        <dbReference type="ARBA" id="ARBA00023242"/>
    </source>
</evidence>
<keyword evidence="4" id="KW-0805">Transcription regulation</keyword>
<feature type="compositionally biased region" description="Low complexity" evidence="7">
    <location>
        <begin position="294"/>
        <end position="303"/>
    </location>
</feature>
<comment type="subcellular location">
    <subcellularLocation>
        <location evidence="1">Nucleus</location>
    </subcellularLocation>
</comment>
<dbReference type="AlphaFoldDB" id="A0A9W7Y1Y2"/>
<dbReference type="PANTHER" id="PTHR13581:SF5">
    <property type="entry name" value="MRG_MORF4L-BINDING PROTEIN"/>
    <property type="match status" value="1"/>
</dbReference>
<evidence type="ECO:0000313" key="9">
    <source>
        <dbReference type="Proteomes" id="UP001149813"/>
    </source>
</evidence>
<evidence type="ECO:0008006" key="10">
    <source>
        <dbReference type="Google" id="ProtNLM"/>
    </source>
</evidence>
<organism evidence="8 9">
    <name type="scientific">Coemansia erecta</name>
    <dbReference type="NCBI Taxonomy" id="147472"/>
    <lineage>
        <taxon>Eukaryota</taxon>
        <taxon>Fungi</taxon>
        <taxon>Fungi incertae sedis</taxon>
        <taxon>Zoopagomycota</taxon>
        <taxon>Kickxellomycotina</taxon>
        <taxon>Kickxellomycetes</taxon>
        <taxon>Kickxellales</taxon>
        <taxon>Kickxellaceae</taxon>
        <taxon>Coemansia</taxon>
    </lineage>
</organism>
<name>A0A9W7Y1Y2_9FUNG</name>
<reference evidence="8" key="1">
    <citation type="submission" date="2022-07" db="EMBL/GenBank/DDBJ databases">
        <title>Phylogenomic reconstructions and comparative analyses of Kickxellomycotina fungi.</title>
        <authorList>
            <person name="Reynolds N.K."/>
            <person name="Stajich J.E."/>
            <person name="Barry K."/>
            <person name="Grigoriev I.V."/>
            <person name="Crous P."/>
            <person name="Smith M.E."/>
        </authorList>
    </citation>
    <scope>NUCLEOTIDE SEQUENCE</scope>
    <source>
        <strain evidence="8">NBRC 32514</strain>
    </source>
</reference>
<evidence type="ECO:0000256" key="4">
    <source>
        <dbReference type="ARBA" id="ARBA00023015"/>
    </source>
</evidence>
<gene>
    <name evidence="8" type="ORF">LPJ53_002482</name>
</gene>
<dbReference type="Pfam" id="PF07904">
    <property type="entry name" value="Eaf7"/>
    <property type="match status" value="1"/>
</dbReference>
<dbReference type="GO" id="GO:0035267">
    <property type="term" value="C:NuA4 histone acetyltransferase complex"/>
    <property type="evidence" value="ECO:0007669"/>
    <property type="project" value="TreeGrafter"/>
</dbReference>
<evidence type="ECO:0000256" key="2">
    <source>
        <dbReference type="ARBA" id="ARBA00007117"/>
    </source>
</evidence>
<feature type="region of interest" description="Disordered" evidence="7">
    <location>
        <begin position="217"/>
        <end position="311"/>
    </location>
</feature>
<evidence type="ECO:0000313" key="8">
    <source>
        <dbReference type="EMBL" id="KAJ1723170.1"/>
    </source>
</evidence>
<evidence type="ECO:0000256" key="3">
    <source>
        <dbReference type="ARBA" id="ARBA00022853"/>
    </source>
</evidence>
<dbReference type="OrthoDB" id="5595141at2759"/>
<dbReference type="InterPro" id="IPR012423">
    <property type="entry name" value="Eaf7/MRGBP"/>
</dbReference>
<keyword evidence="6" id="KW-0539">Nucleus</keyword>
<feature type="compositionally biased region" description="Basic residues" evidence="7">
    <location>
        <begin position="117"/>
        <end position="126"/>
    </location>
</feature>
<feature type="compositionally biased region" description="Gly residues" evidence="7">
    <location>
        <begin position="140"/>
        <end position="151"/>
    </location>
</feature>
<dbReference type="GO" id="GO:0006357">
    <property type="term" value="P:regulation of transcription by RNA polymerase II"/>
    <property type="evidence" value="ECO:0007669"/>
    <property type="project" value="TreeGrafter"/>
</dbReference>
<keyword evidence="3" id="KW-0156">Chromatin regulator</keyword>
<dbReference type="GO" id="GO:0006325">
    <property type="term" value="P:chromatin organization"/>
    <property type="evidence" value="ECO:0007669"/>
    <property type="project" value="UniProtKB-KW"/>
</dbReference>
<dbReference type="PANTHER" id="PTHR13581">
    <property type="entry name" value="MRG-BINDING PROTEIN"/>
    <property type="match status" value="1"/>
</dbReference>
<dbReference type="EMBL" id="JANBOJ010000078">
    <property type="protein sequence ID" value="KAJ1723170.1"/>
    <property type="molecule type" value="Genomic_DNA"/>
</dbReference>
<accession>A0A9W7Y1Y2</accession>
<proteinExistence type="inferred from homology"/>
<comment type="similarity">
    <text evidence="2">Belongs to the EAF7 family.</text>
</comment>
<dbReference type="GO" id="GO:0005634">
    <property type="term" value="C:nucleus"/>
    <property type="evidence" value="ECO:0007669"/>
    <property type="project" value="UniProtKB-SubCell"/>
</dbReference>
<feature type="compositionally biased region" description="Basic and acidic residues" evidence="7">
    <location>
        <begin position="259"/>
        <end position="271"/>
    </location>
</feature>
<comment type="caution">
    <text evidence="8">The sequence shown here is derived from an EMBL/GenBank/DDBJ whole genome shotgun (WGS) entry which is preliminary data.</text>
</comment>
<keyword evidence="9" id="KW-1185">Reference proteome</keyword>
<protein>
    <recommendedName>
        <fullName evidence="10">CT20-domain-containing protein</fullName>
    </recommendedName>
</protein>
<keyword evidence="5" id="KW-0804">Transcription</keyword>
<dbReference type="Proteomes" id="UP001149813">
    <property type="component" value="Unassembled WGS sequence"/>
</dbReference>
<sequence>MSTTESAWTPEAELALFKSMVGLRPVGIHRHFRLVNIYTRLLSQLGGTDISISDVKSRLDSLFNMELLEEIEEEDESEDEDEGDNVGDKDEAGSDGVGAAGDFKRAPSLGTASSSRKGLKSGRHPGAKQTHASDDDGDDNGSGGGSGGEGSNGSADEHGNPDASKASGGSAPVAGIVAEIDMSDPQFWRKSDAEFALPWSDFGSLMIERAGVGVSEDHDDIDRAAESVASAVSTPKTATSAPESEPRSDAEADEEQDAEHEAEMEPEHSDGRVSPVQRRRKTRPSTPVSRGRAKASTRSATASARKRQKTR</sequence>
<evidence type="ECO:0000256" key="5">
    <source>
        <dbReference type="ARBA" id="ARBA00023163"/>
    </source>
</evidence>
<feature type="region of interest" description="Disordered" evidence="7">
    <location>
        <begin position="71"/>
        <end position="172"/>
    </location>
</feature>
<feature type="compositionally biased region" description="Polar residues" evidence="7">
    <location>
        <begin position="230"/>
        <end position="242"/>
    </location>
</feature>